<proteinExistence type="predicted"/>
<dbReference type="PANTHER" id="PTHR47074:SF48">
    <property type="entry name" value="POLYNUCLEOTIDYL TRANSFERASE, RIBONUCLEASE H-LIKE SUPERFAMILY PROTEIN"/>
    <property type="match status" value="1"/>
</dbReference>
<dbReference type="InterPro" id="IPR052929">
    <property type="entry name" value="RNase_H-like_EbsB-rel"/>
</dbReference>
<dbReference type="PANTHER" id="PTHR47074">
    <property type="entry name" value="BNAC02G40300D PROTEIN"/>
    <property type="match status" value="1"/>
</dbReference>
<dbReference type="AlphaFoldDB" id="A0AAE0AFX1"/>
<evidence type="ECO:0000313" key="2">
    <source>
        <dbReference type="Proteomes" id="UP001281410"/>
    </source>
</evidence>
<gene>
    <name evidence="1" type="ORF">Dsin_017213</name>
</gene>
<accession>A0AAE0AFX1</accession>
<evidence type="ECO:0000313" key="1">
    <source>
        <dbReference type="EMBL" id="KAK3212507.1"/>
    </source>
</evidence>
<organism evidence="1 2">
    <name type="scientific">Dipteronia sinensis</name>
    <dbReference type="NCBI Taxonomy" id="43782"/>
    <lineage>
        <taxon>Eukaryota</taxon>
        <taxon>Viridiplantae</taxon>
        <taxon>Streptophyta</taxon>
        <taxon>Embryophyta</taxon>
        <taxon>Tracheophyta</taxon>
        <taxon>Spermatophyta</taxon>
        <taxon>Magnoliopsida</taxon>
        <taxon>eudicotyledons</taxon>
        <taxon>Gunneridae</taxon>
        <taxon>Pentapetalae</taxon>
        <taxon>rosids</taxon>
        <taxon>malvids</taxon>
        <taxon>Sapindales</taxon>
        <taxon>Sapindaceae</taxon>
        <taxon>Hippocastanoideae</taxon>
        <taxon>Acereae</taxon>
        <taxon>Dipteronia</taxon>
    </lineage>
</organism>
<dbReference type="EMBL" id="JANJYJ010000005">
    <property type="protein sequence ID" value="KAK3212507.1"/>
    <property type="molecule type" value="Genomic_DNA"/>
</dbReference>
<dbReference type="Proteomes" id="UP001281410">
    <property type="component" value="Unassembled WGS sequence"/>
</dbReference>
<comment type="caution">
    <text evidence="1">The sequence shown here is derived from an EMBL/GenBank/DDBJ whole genome shotgun (WGS) entry which is preliminary data.</text>
</comment>
<reference evidence="1" key="1">
    <citation type="journal article" date="2023" name="Plant J.">
        <title>Genome sequences and population genomics provide insights into the demographic history, inbreeding, and mutation load of two 'living fossil' tree species of Dipteronia.</title>
        <authorList>
            <person name="Feng Y."/>
            <person name="Comes H.P."/>
            <person name="Chen J."/>
            <person name="Zhu S."/>
            <person name="Lu R."/>
            <person name="Zhang X."/>
            <person name="Li P."/>
            <person name="Qiu J."/>
            <person name="Olsen K.M."/>
            <person name="Qiu Y."/>
        </authorList>
    </citation>
    <scope>NUCLEOTIDE SEQUENCE</scope>
    <source>
        <strain evidence="1">NBL</strain>
    </source>
</reference>
<sequence length="176" mass="19308">MPYLEARSSLVSSLERASIKSSGQFHGFLSILSQSPSSEAPGSPLCNALENLVSAQPVATAVVLVERSINQTEISRWKALKKGVFKINIDAAVPKDEQKIGVGIVMRNELGLFAMESGLMPFVVESNALNVVKFIRKVNSVAHSLAKMALSIDEDMFWLQYFPPCEEMFVLGDYLV</sequence>
<protein>
    <recommendedName>
        <fullName evidence="3">RNase H type-1 domain-containing protein</fullName>
    </recommendedName>
</protein>
<evidence type="ECO:0008006" key="3">
    <source>
        <dbReference type="Google" id="ProtNLM"/>
    </source>
</evidence>
<name>A0AAE0AFX1_9ROSI</name>
<keyword evidence="2" id="KW-1185">Reference proteome</keyword>